<dbReference type="InterPro" id="IPR018062">
    <property type="entry name" value="HTH_AraC-typ_CS"/>
</dbReference>
<dbReference type="PROSITE" id="PS01124">
    <property type="entry name" value="HTH_ARAC_FAMILY_2"/>
    <property type="match status" value="1"/>
</dbReference>
<name>A0A847SLE9_9BACT</name>
<dbReference type="PRINTS" id="PR00032">
    <property type="entry name" value="HTHARAC"/>
</dbReference>
<dbReference type="PROSITE" id="PS50110">
    <property type="entry name" value="RESPONSE_REGULATORY"/>
    <property type="match status" value="1"/>
</dbReference>
<protein>
    <submittedName>
        <fullName evidence="7">Response regulator transcription factor</fullName>
    </submittedName>
</protein>
<evidence type="ECO:0000313" key="8">
    <source>
        <dbReference type="Proteomes" id="UP000552864"/>
    </source>
</evidence>
<evidence type="ECO:0000256" key="1">
    <source>
        <dbReference type="ARBA" id="ARBA00023015"/>
    </source>
</evidence>
<comment type="caution">
    <text evidence="7">The sequence shown here is derived from an EMBL/GenBank/DDBJ whole genome shotgun (WGS) entry which is preliminary data.</text>
</comment>
<comment type="caution">
    <text evidence="4">Lacks conserved residue(s) required for the propagation of feature annotation.</text>
</comment>
<evidence type="ECO:0000256" key="4">
    <source>
        <dbReference type="PROSITE-ProRule" id="PRU00169"/>
    </source>
</evidence>
<dbReference type="GO" id="GO:0043565">
    <property type="term" value="F:sequence-specific DNA binding"/>
    <property type="evidence" value="ECO:0007669"/>
    <property type="project" value="InterPro"/>
</dbReference>
<dbReference type="SUPFAM" id="SSF46689">
    <property type="entry name" value="Homeodomain-like"/>
    <property type="match status" value="1"/>
</dbReference>
<dbReference type="PROSITE" id="PS00041">
    <property type="entry name" value="HTH_ARAC_FAMILY_1"/>
    <property type="match status" value="1"/>
</dbReference>
<dbReference type="Gene3D" id="1.10.10.60">
    <property type="entry name" value="Homeodomain-like"/>
    <property type="match status" value="1"/>
</dbReference>
<feature type="domain" description="Response regulatory" evidence="6">
    <location>
        <begin position="5"/>
        <end position="120"/>
    </location>
</feature>
<evidence type="ECO:0000259" key="5">
    <source>
        <dbReference type="PROSITE" id="PS01124"/>
    </source>
</evidence>
<dbReference type="Pfam" id="PF00072">
    <property type="entry name" value="Response_reg"/>
    <property type="match status" value="1"/>
</dbReference>
<dbReference type="InterPro" id="IPR009057">
    <property type="entry name" value="Homeodomain-like_sf"/>
</dbReference>
<accession>A0A847SLE9</accession>
<dbReference type="SMART" id="SM00448">
    <property type="entry name" value="REC"/>
    <property type="match status" value="1"/>
</dbReference>
<dbReference type="InterPro" id="IPR018060">
    <property type="entry name" value="HTH_AraC"/>
</dbReference>
<dbReference type="GO" id="GO:0000160">
    <property type="term" value="P:phosphorelay signal transduction system"/>
    <property type="evidence" value="ECO:0007669"/>
    <property type="project" value="InterPro"/>
</dbReference>
<gene>
    <name evidence="7" type="ORF">HGH91_07315</name>
</gene>
<dbReference type="InterPro" id="IPR020449">
    <property type="entry name" value="Tscrpt_reg_AraC-type_HTH"/>
</dbReference>
<keyword evidence="8" id="KW-1185">Reference proteome</keyword>
<dbReference type="Gene3D" id="3.40.50.2300">
    <property type="match status" value="1"/>
</dbReference>
<proteinExistence type="predicted"/>
<keyword evidence="2" id="KW-0238">DNA-binding</keyword>
<sequence>MRKSKLLIVESNCEISLMVGDCITHDYQILTSADGMQAWALVIAEEPDLIIGESNICHLNEYDLCKQLKTDERTCHIPLIILTENTREEHQVEILECGADVCLFKPYHRQLLRSYVQNMLLLKEALRQRYGKQIFGVPLDMDMSVADVVFVRKLAAVVGRRMNEHHFNMTLLAREMNMSRSQLYKRFYAATKLTIGAFVRYLRLEKAAVLLLHSGLNVTEVAYEVGFSERKYFSREFKRFFGQSPVDFVADKMKGSQ</sequence>
<evidence type="ECO:0000259" key="6">
    <source>
        <dbReference type="PROSITE" id="PS50110"/>
    </source>
</evidence>
<dbReference type="InterPro" id="IPR001789">
    <property type="entry name" value="Sig_transdc_resp-reg_receiver"/>
</dbReference>
<dbReference type="AlphaFoldDB" id="A0A847SLE9"/>
<dbReference type="RefSeq" id="WP_168737767.1">
    <property type="nucleotide sequence ID" value="NZ_JABAHZ010000001.1"/>
</dbReference>
<organism evidence="7 8">
    <name type="scientific">Chitinophaga eiseniae</name>
    <dbReference type="NCBI Taxonomy" id="634771"/>
    <lineage>
        <taxon>Bacteria</taxon>
        <taxon>Pseudomonadati</taxon>
        <taxon>Bacteroidota</taxon>
        <taxon>Chitinophagia</taxon>
        <taxon>Chitinophagales</taxon>
        <taxon>Chitinophagaceae</taxon>
        <taxon>Chitinophaga</taxon>
    </lineage>
</organism>
<keyword evidence="3" id="KW-0804">Transcription</keyword>
<evidence type="ECO:0000256" key="2">
    <source>
        <dbReference type="ARBA" id="ARBA00023125"/>
    </source>
</evidence>
<feature type="domain" description="HTH araC/xylS-type" evidence="5">
    <location>
        <begin position="152"/>
        <end position="251"/>
    </location>
</feature>
<dbReference type="SUPFAM" id="SSF52172">
    <property type="entry name" value="CheY-like"/>
    <property type="match status" value="1"/>
</dbReference>
<dbReference type="PANTHER" id="PTHR43280">
    <property type="entry name" value="ARAC-FAMILY TRANSCRIPTIONAL REGULATOR"/>
    <property type="match status" value="1"/>
</dbReference>
<dbReference type="GO" id="GO:0003700">
    <property type="term" value="F:DNA-binding transcription factor activity"/>
    <property type="evidence" value="ECO:0007669"/>
    <property type="project" value="InterPro"/>
</dbReference>
<dbReference type="InterPro" id="IPR011006">
    <property type="entry name" value="CheY-like_superfamily"/>
</dbReference>
<dbReference type="SMART" id="SM00342">
    <property type="entry name" value="HTH_ARAC"/>
    <property type="match status" value="1"/>
</dbReference>
<dbReference type="Proteomes" id="UP000552864">
    <property type="component" value="Unassembled WGS sequence"/>
</dbReference>
<evidence type="ECO:0000256" key="3">
    <source>
        <dbReference type="ARBA" id="ARBA00023163"/>
    </source>
</evidence>
<keyword evidence="1" id="KW-0805">Transcription regulation</keyword>
<dbReference type="Pfam" id="PF12833">
    <property type="entry name" value="HTH_18"/>
    <property type="match status" value="1"/>
</dbReference>
<evidence type="ECO:0000313" key="7">
    <source>
        <dbReference type="EMBL" id="NLR78428.1"/>
    </source>
</evidence>
<dbReference type="PANTHER" id="PTHR43280:SF28">
    <property type="entry name" value="HTH-TYPE TRANSCRIPTIONAL ACTIVATOR RHAS"/>
    <property type="match status" value="1"/>
</dbReference>
<dbReference type="EMBL" id="JABAHZ010000001">
    <property type="protein sequence ID" value="NLR78428.1"/>
    <property type="molecule type" value="Genomic_DNA"/>
</dbReference>
<reference evidence="7 8" key="1">
    <citation type="submission" date="2020-04" db="EMBL/GenBank/DDBJ databases">
        <authorList>
            <person name="Yin C."/>
        </authorList>
    </citation>
    <scope>NUCLEOTIDE SEQUENCE [LARGE SCALE GENOMIC DNA]</scope>
    <source>
        <strain evidence="7 8">Ak56</strain>
    </source>
</reference>